<organism evidence="2 3">
    <name type="scientific">Bordetella petrii (strain ATCC BAA-461 / DSM 12804 / CCUG 43448 / CIP 107267 / Se-1111R)</name>
    <dbReference type="NCBI Taxonomy" id="340100"/>
    <lineage>
        <taxon>Bacteria</taxon>
        <taxon>Pseudomonadati</taxon>
        <taxon>Pseudomonadota</taxon>
        <taxon>Betaproteobacteria</taxon>
        <taxon>Burkholderiales</taxon>
        <taxon>Alcaligenaceae</taxon>
        <taxon>Bordetella</taxon>
    </lineage>
</organism>
<name>A9IP69_BORPD</name>
<evidence type="ECO:0000256" key="1">
    <source>
        <dbReference type="SAM" id="Phobius"/>
    </source>
</evidence>
<sequence length="123" mass="13179">MSADIPLWAGIPASILLVAGGLLALVGSAGLLRFNNFFCRIHAPTLGNTLGAGCVLVASMLVFSAVQQRPVVHEVLITLLLFITSPVTAMLLIRAAVYRGRRQRGESYPTATSPRTRYGRTDL</sequence>
<evidence type="ECO:0000313" key="3">
    <source>
        <dbReference type="Proteomes" id="UP000001225"/>
    </source>
</evidence>
<keyword evidence="1" id="KW-0472">Membrane</keyword>
<feature type="transmembrane region" description="Helical" evidence="1">
    <location>
        <begin position="75"/>
        <end position="97"/>
    </location>
</feature>
<dbReference type="PANTHER" id="PTHR34703:SF1">
    <property type="entry name" value="ANTIPORTER SUBUNIT MNHG2-RELATED"/>
    <property type="match status" value="1"/>
</dbReference>
<dbReference type="Proteomes" id="UP000001225">
    <property type="component" value="Chromosome"/>
</dbReference>
<protein>
    <submittedName>
        <fullName evidence="2">PH adaptation potassium efflux protein</fullName>
    </submittedName>
</protein>
<feature type="transmembrane region" description="Helical" evidence="1">
    <location>
        <begin position="6"/>
        <end position="34"/>
    </location>
</feature>
<dbReference type="InterPro" id="IPR005133">
    <property type="entry name" value="PhaG_MnhG_YufB"/>
</dbReference>
<dbReference type="PANTHER" id="PTHR34703">
    <property type="entry name" value="ANTIPORTER SUBUNIT MNHG2-RELATED"/>
    <property type="match status" value="1"/>
</dbReference>
<dbReference type="EMBL" id="AM902716">
    <property type="protein sequence ID" value="CAP42911.1"/>
    <property type="molecule type" value="Genomic_DNA"/>
</dbReference>
<evidence type="ECO:0000313" key="2">
    <source>
        <dbReference type="EMBL" id="CAP42911.1"/>
    </source>
</evidence>
<dbReference type="GO" id="GO:0015385">
    <property type="term" value="F:sodium:proton antiporter activity"/>
    <property type="evidence" value="ECO:0007669"/>
    <property type="project" value="TreeGrafter"/>
</dbReference>
<dbReference type="eggNOG" id="COG1320">
    <property type="taxonomic scope" value="Bacteria"/>
</dbReference>
<dbReference type="KEGG" id="bpt:Bpet2569"/>
<proteinExistence type="predicted"/>
<keyword evidence="3" id="KW-1185">Reference proteome</keyword>
<accession>A9IP69</accession>
<reference evidence="2 3" key="1">
    <citation type="journal article" date="2008" name="BMC Genomics">
        <title>The missing link: Bordetella petrii is endowed with both the metabolic versatility of environmental bacteria and virulence traits of pathogenic Bordetellae.</title>
        <authorList>
            <person name="Gross R."/>
            <person name="Guzman C.A."/>
            <person name="Sebaihia M."/>
            <person name="Martins Dos Santos V.A."/>
            <person name="Pieper D.H."/>
            <person name="Koebnik R."/>
            <person name="Lechner M."/>
            <person name="Bartels D."/>
            <person name="Buhrmester J."/>
            <person name="Choudhuri J.V."/>
            <person name="Ebensen T."/>
            <person name="Gaigalat L."/>
            <person name="Herrmann S."/>
            <person name="Khachane A.N."/>
            <person name="Larisch C."/>
            <person name="Link S."/>
            <person name="Linke B."/>
            <person name="Meyer F."/>
            <person name="Mormann S."/>
            <person name="Nakunst D."/>
            <person name="Rueckert C."/>
            <person name="Schneiker-Bekel S."/>
            <person name="Schulze K."/>
            <person name="Vorhoelter F.J."/>
            <person name="Yevsa T."/>
            <person name="Engle J.T."/>
            <person name="Goldman W.E."/>
            <person name="Puehler A."/>
            <person name="Goebel U.B."/>
            <person name="Goesmann A."/>
            <person name="Bloecker H."/>
            <person name="Kaiser O."/>
            <person name="Martinez-Arias R."/>
        </authorList>
    </citation>
    <scope>NUCLEOTIDE SEQUENCE [LARGE SCALE GENOMIC DNA]</scope>
    <source>
        <strain evidence="3">ATCC BAA-461 / DSM 12804 / CCUG 43448 / CIP 107267 / Se-1111R</strain>
    </source>
</reference>
<keyword evidence="1" id="KW-1133">Transmembrane helix</keyword>
<keyword evidence="1" id="KW-0812">Transmembrane</keyword>
<dbReference type="Pfam" id="PF03334">
    <property type="entry name" value="PhaG_MnhG_YufB"/>
    <property type="match status" value="1"/>
</dbReference>
<feature type="transmembrane region" description="Helical" evidence="1">
    <location>
        <begin position="46"/>
        <end position="63"/>
    </location>
</feature>
<dbReference type="NCBIfam" id="TIGR01300">
    <property type="entry name" value="CPA3_mnhG_phaG"/>
    <property type="match status" value="1"/>
</dbReference>
<dbReference type="STRING" id="94624.Bpet2569"/>
<dbReference type="AlphaFoldDB" id="A9IP69"/>
<gene>
    <name evidence="2" type="ordered locus">Bpet2569</name>
</gene>